<dbReference type="PROSITE" id="PS01096">
    <property type="entry name" value="PPIC_PPIASE_1"/>
    <property type="match status" value="1"/>
</dbReference>
<dbReference type="RefSeq" id="WP_353540828.1">
    <property type="nucleotide sequence ID" value="NZ_BAABRN010000004.1"/>
</dbReference>
<accession>A0ABP9V6E3</accession>
<dbReference type="SUPFAM" id="SSF109998">
    <property type="entry name" value="Triger factor/SurA peptide-binding domain-like"/>
    <property type="match status" value="2"/>
</dbReference>
<evidence type="ECO:0000256" key="1">
    <source>
        <dbReference type="ARBA" id="ARBA00000971"/>
    </source>
</evidence>
<name>A0ABP9V6E3_9DEIO</name>
<dbReference type="InterPro" id="IPR000297">
    <property type="entry name" value="PPIase_PpiC"/>
</dbReference>
<dbReference type="PANTHER" id="PTHR47245">
    <property type="entry name" value="PEPTIDYLPROLYL ISOMERASE"/>
    <property type="match status" value="1"/>
</dbReference>
<comment type="catalytic activity">
    <reaction evidence="1">
        <text>[protein]-peptidylproline (omega=180) = [protein]-peptidylproline (omega=0)</text>
        <dbReference type="Rhea" id="RHEA:16237"/>
        <dbReference type="Rhea" id="RHEA-COMP:10747"/>
        <dbReference type="Rhea" id="RHEA-COMP:10748"/>
        <dbReference type="ChEBI" id="CHEBI:83833"/>
        <dbReference type="ChEBI" id="CHEBI:83834"/>
        <dbReference type="EC" id="5.2.1.8"/>
    </reaction>
</comment>
<dbReference type="Pfam" id="PF13624">
    <property type="entry name" value="SurA_N_3"/>
    <property type="match status" value="1"/>
</dbReference>
<dbReference type="Gene3D" id="3.10.50.40">
    <property type="match status" value="1"/>
</dbReference>
<dbReference type="EMBL" id="BAABRN010000004">
    <property type="protein sequence ID" value="GAA5500848.1"/>
    <property type="molecule type" value="Genomic_DNA"/>
</dbReference>
<dbReference type="Proteomes" id="UP001458946">
    <property type="component" value="Unassembled WGS sequence"/>
</dbReference>
<evidence type="ECO:0000256" key="7">
    <source>
        <dbReference type="SAM" id="MobiDB-lite"/>
    </source>
</evidence>
<feature type="region of interest" description="Disordered" evidence="7">
    <location>
        <begin position="598"/>
        <end position="627"/>
    </location>
</feature>
<dbReference type="InterPro" id="IPR027304">
    <property type="entry name" value="Trigger_fact/SurA_dom_sf"/>
</dbReference>
<sequence length="627" mass="66279">MSRKPIQQGLMGLLAVLMVAGMAYQFTPALNNGGSLFGPRHQGTPALKVNGQTITTQELEAVKRSNPMFSATDSGVLADDFKTVIVARAVQNKLYTEAAKDINVSRADVDAQVKKVREDNGLTDNKKWTDALQGVGLTDSSYRQQVREGLALQRKVEEIQKAAPAPTDAELKAYFDLHGDQYQNEARIVGRQIVLADKAKADALLKQVKAGGDFAALATANSTDANTKARGGALGPIENGSPRPVTKVILPTEVAAAAFALTNGGVTDVVSSGGKFFIVKVEKYLAPTPKTFEEAKTDVTSAVTQQKKDAALEAWTDGLQKNVQIDVVDPEWKTVDPNVASVAGQNIKYSEVLAQMVGNQQLAMVMQQMAPDQVVGLLNSSFKPELVKGLIQGYAAPTIAKNLGLNIVGSRQELASTLEAYAARDVKVTDADIQKFYAENQKSFETAASANVDEASFNNKNQAAAFRADWNGSGDFTSAASKAGATVSERGTITGGEQKLDPKLESAVFSGPLRSVGEGSLTDVVQVGNRYSVAYVSDLKKAAVQPLSAVRSQIEQQVLGSKKSEASKAFMSKQVDALKPVDNLKTVLADQAKRVAAAEKAAATSTGGTTTTAPATPNATPATPATK</sequence>
<evidence type="ECO:0000259" key="8">
    <source>
        <dbReference type="PROSITE" id="PS50198"/>
    </source>
</evidence>
<dbReference type="PROSITE" id="PS50198">
    <property type="entry name" value="PPIC_PPIASE_2"/>
    <property type="match status" value="1"/>
</dbReference>
<evidence type="ECO:0000256" key="6">
    <source>
        <dbReference type="PROSITE-ProRule" id="PRU00278"/>
    </source>
</evidence>
<proteinExistence type="predicted"/>
<evidence type="ECO:0000313" key="9">
    <source>
        <dbReference type="EMBL" id="GAA5500848.1"/>
    </source>
</evidence>
<keyword evidence="10" id="KW-1185">Reference proteome</keyword>
<dbReference type="Pfam" id="PF13145">
    <property type="entry name" value="Rotamase_2"/>
    <property type="match status" value="2"/>
</dbReference>
<dbReference type="InterPro" id="IPR023058">
    <property type="entry name" value="PPIase_PpiC_CS"/>
</dbReference>
<dbReference type="Gene3D" id="1.10.4030.10">
    <property type="entry name" value="Porin chaperone SurA, peptide-binding domain"/>
    <property type="match status" value="1"/>
</dbReference>
<gene>
    <name evidence="9" type="primary">prsA_1</name>
    <name evidence="9" type="ORF">Dxin01_00576</name>
</gene>
<dbReference type="InterPro" id="IPR046357">
    <property type="entry name" value="PPIase_dom_sf"/>
</dbReference>
<reference evidence="9 10" key="1">
    <citation type="submission" date="2024-02" db="EMBL/GenBank/DDBJ databases">
        <title>Deinococcus xinjiangensis NBRC 107630.</title>
        <authorList>
            <person name="Ichikawa N."/>
            <person name="Katano-Makiyama Y."/>
            <person name="Hidaka K."/>
        </authorList>
    </citation>
    <scope>NUCLEOTIDE SEQUENCE [LARGE SCALE GENOMIC DNA]</scope>
    <source>
        <strain evidence="9 10">NBRC 107630</strain>
    </source>
</reference>
<evidence type="ECO:0000256" key="5">
    <source>
        <dbReference type="ARBA" id="ARBA00023235"/>
    </source>
</evidence>
<evidence type="ECO:0000313" key="10">
    <source>
        <dbReference type="Proteomes" id="UP001458946"/>
    </source>
</evidence>
<keyword evidence="3" id="KW-0732">Signal</keyword>
<feature type="domain" description="PpiC" evidence="8">
    <location>
        <begin position="185"/>
        <end position="283"/>
    </location>
</feature>
<keyword evidence="5 6" id="KW-0413">Isomerase</keyword>
<evidence type="ECO:0000256" key="3">
    <source>
        <dbReference type="ARBA" id="ARBA00022729"/>
    </source>
</evidence>
<protein>
    <recommendedName>
        <fullName evidence="2">peptidylprolyl isomerase</fullName>
        <ecNumber evidence="2">5.2.1.8</ecNumber>
    </recommendedName>
</protein>
<dbReference type="SUPFAM" id="SSF54534">
    <property type="entry name" value="FKBP-like"/>
    <property type="match status" value="1"/>
</dbReference>
<evidence type="ECO:0000256" key="2">
    <source>
        <dbReference type="ARBA" id="ARBA00013194"/>
    </source>
</evidence>
<dbReference type="PANTHER" id="PTHR47245:SF1">
    <property type="entry name" value="FOLDASE PROTEIN PRSA"/>
    <property type="match status" value="1"/>
</dbReference>
<dbReference type="InterPro" id="IPR050245">
    <property type="entry name" value="PrsA_foldase"/>
</dbReference>
<evidence type="ECO:0000256" key="4">
    <source>
        <dbReference type="ARBA" id="ARBA00023110"/>
    </source>
</evidence>
<dbReference type="EC" id="5.2.1.8" evidence="2"/>
<keyword evidence="4 6" id="KW-0697">Rotamase</keyword>
<organism evidence="9 10">
    <name type="scientific">Deinococcus xinjiangensis</name>
    <dbReference type="NCBI Taxonomy" id="457454"/>
    <lineage>
        <taxon>Bacteria</taxon>
        <taxon>Thermotogati</taxon>
        <taxon>Deinococcota</taxon>
        <taxon>Deinococci</taxon>
        <taxon>Deinococcales</taxon>
        <taxon>Deinococcaceae</taxon>
        <taxon>Deinococcus</taxon>
    </lineage>
</organism>
<comment type="caution">
    <text evidence="9">The sequence shown here is derived from an EMBL/GenBank/DDBJ whole genome shotgun (WGS) entry which is preliminary data.</text>
</comment>